<sequence length="820" mass="93262">MVCDGKKGDDGGSNSDKKMLTPYALTSNDNPGNIITQVQLKGENYDEWACAVRIALRAKKKYGFVDGSIKQSDNDSPELEDWWTINSMLVSWVFNTIEPTLRSTISYMENVKELWEEIKQRFSIGNGPHVQQLKSDLVNCKQEGQGIVLEKKREEERVHQFLMGLDEDGYGRVRSNILSTESLPNLNRVYVMILQQERGTGGRRGRGGTARANAVQTSRTDGGRSVVTDSDRTELVGASHHMTGTYECLNDLHDIMPCPVGLPNGVETKALKEGTLLDDSNLVVQFTNNSRMLIGTGEQRKGLYFLKGVAPIRAYKTTSITSYELWHRRMGHPSSRVVDLIYEVDNVGRNDGVKNKFCDICFRAQQTREVFFSSDNKAKECFDLIHCVLWGAYRVPASCGGWRLYDLENGEYFVSRDVIFVEAEFSYFNNVVNSSLTENRVVDFFANDEDSYMKNDMEEQQAYVSDVEHEIDVEMGYNMEMAIDGNTEVGDRGAPTCQNLYPSSSSSFQSKSSRTPYPLAHYVNCDKFYAQHRFFLAAITTRCEPNTYVEAIKDECWREAMRKEIQALEDNETWIVEELSPRKKVIESKWVYKIKYNSDGSIERCKALLVILRKKQVEGIDYNETFAPIAKMVIVRTFLAFAAAKGWELHQMDVHNAFLHGKLDEEVYMQMPPSFASPTPAVGAKPARIPLEQNHKLALAANSDLRDPGQYKRLTKKQHTMSRSSAEAEYRSMATTTCELKWLKGLLSTFDVMHSDPMRLYYDSQAALHIAANSFFHERTKHIEVDCHFVRDEIQNGAIHTKYVHTSMQLIDIFTKALGK</sequence>
<dbReference type="Proteomes" id="UP000288805">
    <property type="component" value="Unassembled WGS sequence"/>
</dbReference>
<dbReference type="InterPro" id="IPR013103">
    <property type="entry name" value="RVT_2"/>
</dbReference>
<dbReference type="AlphaFoldDB" id="A0A438C7J4"/>
<proteinExistence type="predicted"/>
<dbReference type="InterPro" id="IPR029472">
    <property type="entry name" value="Copia-like_N"/>
</dbReference>
<dbReference type="EMBL" id="QGNW01002502">
    <property type="protein sequence ID" value="RVW19139.1"/>
    <property type="molecule type" value="Genomic_DNA"/>
</dbReference>
<evidence type="ECO:0000313" key="5">
    <source>
        <dbReference type="EMBL" id="RVW19139.1"/>
    </source>
</evidence>
<evidence type="ECO:0000259" key="4">
    <source>
        <dbReference type="Pfam" id="PF14244"/>
    </source>
</evidence>
<organism evidence="5 6">
    <name type="scientific">Vitis vinifera</name>
    <name type="common">Grape</name>
    <dbReference type="NCBI Taxonomy" id="29760"/>
    <lineage>
        <taxon>Eukaryota</taxon>
        <taxon>Viridiplantae</taxon>
        <taxon>Streptophyta</taxon>
        <taxon>Embryophyta</taxon>
        <taxon>Tracheophyta</taxon>
        <taxon>Spermatophyta</taxon>
        <taxon>Magnoliopsida</taxon>
        <taxon>eudicotyledons</taxon>
        <taxon>Gunneridae</taxon>
        <taxon>Pentapetalae</taxon>
        <taxon>rosids</taxon>
        <taxon>Vitales</taxon>
        <taxon>Vitaceae</taxon>
        <taxon>Viteae</taxon>
        <taxon>Vitis</taxon>
    </lineage>
</organism>
<dbReference type="PANTHER" id="PTHR37610">
    <property type="entry name" value="CCHC-TYPE DOMAIN-CONTAINING PROTEIN"/>
    <property type="match status" value="1"/>
</dbReference>
<protein>
    <submittedName>
        <fullName evidence="5">Retrovirus-related Pol polyprotein from transposon RE2</fullName>
    </submittedName>
</protein>
<dbReference type="Pfam" id="PF13976">
    <property type="entry name" value="gag_pre-integrs"/>
    <property type="match status" value="1"/>
</dbReference>
<reference evidence="5 6" key="1">
    <citation type="journal article" date="2018" name="PLoS Genet.">
        <title>Population sequencing reveals clonal diversity and ancestral inbreeding in the grapevine cultivar Chardonnay.</title>
        <authorList>
            <person name="Roach M.J."/>
            <person name="Johnson D.L."/>
            <person name="Bohlmann J."/>
            <person name="van Vuuren H.J."/>
            <person name="Jones S.J."/>
            <person name="Pretorius I.S."/>
            <person name="Schmidt S.A."/>
            <person name="Borneman A.R."/>
        </authorList>
    </citation>
    <scope>NUCLEOTIDE SEQUENCE [LARGE SCALE GENOMIC DNA]</scope>
    <source>
        <strain evidence="6">cv. Chardonnay</strain>
        <tissue evidence="5">Leaf</tissue>
    </source>
</reference>
<feature type="region of interest" description="Disordered" evidence="1">
    <location>
        <begin position="1"/>
        <end position="22"/>
    </location>
</feature>
<gene>
    <name evidence="5" type="primary">RE2_1219</name>
    <name evidence="5" type="ORF">CK203_095158</name>
</gene>
<dbReference type="PANTHER" id="PTHR37610:SF101">
    <property type="entry name" value="(RAPE) HYPOTHETICAL PROTEIN"/>
    <property type="match status" value="1"/>
</dbReference>
<accession>A0A438C7J4</accession>
<feature type="compositionally biased region" description="Basic and acidic residues" evidence="1">
    <location>
        <begin position="1"/>
        <end position="19"/>
    </location>
</feature>
<feature type="domain" description="GAG-pre-integrase" evidence="3">
    <location>
        <begin position="302"/>
        <end position="366"/>
    </location>
</feature>
<feature type="region of interest" description="Disordered" evidence="1">
    <location>
        <begin position="200"/>
        <end position="227"/>
    </location>
</feature>
<evidence type="ECO:0000259" key="2">
    <source>
        <dbReference type="Pfam" id="PF07727"/>
    </source>
</evidence>
<dbReference type="InterPro" id="IPR025724">
    <property type="entry name" value="GAG-pre-integrase_dom"/>
</dbReference>
<evidence type="ECO:0000259" key="3">
    <source>
        <dbReference type="Pfam" id="PF13976"/>
    </source>
</evidence>
<feature type="domain" description="Reverse transcriptase Ty1/copia-type" evidence="2">
    <location>
        <begin position="571"/>
        <end position="676"/>
    </location>
</feature>
<feature type="domain" description="Retrotransposon Copia-like N-terminal" evidence="4">
    <location>
        <begin position="27"/>
        <end position="70"/>
    </location>
</feature>
<name>A0A438C7J4_VITVI</name>
<dbReference type="Pfam" id="PF07727">
    <property type="entry name" value="RVT_2"/>
    <property type="match status" value="1"/>
</dbReference>
<dbReference type="CDD" id="cd09272">
    <property type="entry name" value="RNase_HI_RT_Ty1"/>
    <property type="match status" value="1"/>
</dbReference>
<dbReference type="Pfam" id="PF14244">
    <property type="entry name" value="Retrotran_gag_3"/>
    <property type="match status" value="1"/>
</dbReference>
<comment type="caution">
    <text evidence="5">The sequence shown here is derived from an EMBL/GenBank/DDBJ whole genome shotgun (WGS) entry which is preliminary data.</text>
</comment>
<evidence type="ECO:0000313" key="6">
    <source>
        <dbReference type="Proteomes" id="UP000288805"/>
    </source>
</evidence>
<evidence type="ECO:0000256" key="1">
    <source>
        <dbReference type="SAM" id="MobiDB-lite"/>
    </source>
</evidence>